<keyword evidence="2" id="KW-1185">Reference proteome</keyword>
<proteinExistence type="predicted"/>
<reference evidence="1" key="1">
    <citation type="thesis" date="2021" institute="BYU ScholarsArchive" country="Provo, UT, USA">
        <title>Applications of and Algorithms for Genome Assembly and Genomic Analyses with an Emphasis on Marine Teleosts.</title>
        <authorList>
            <person name="Pickett B.D."/>
        </authorList>
    </citation>
    <scope>NUCLEOTIDE SEQUENCE</scope>
    <source>
        <strain evidence="1">HI-2016</strain>
    </source>
</reference>
<evidence type="ECO:0000313" key="1">
    <source>
        <dbReference type="EMBL" id="KAG9346257.1"/>
    </source>
</evidence>
<dbReference type="AlphaFoldDB" id="A0A8T2PC28"/>
<protein>
    <submittedName>
        <fullName evidence="1">Uncharacterized protein</fullName>
    </submittedName>
</protein>
<dbReference type="Proteomes" id="UP000824540">
    <property type="component" value="Unassembled WGS sequence"/>
</dbReference>
<sequence>MHFEYRPVGDSSPEAAKLDEAEGGEEAVVAFVGCWLFFEDFFSFIHGNSGAGGPLFAGGAGPCCAAVRRRRPFETRFWLLGRAWLLEQGFRLGMTCSLRWPRTT</sequence>
<evidence type="ECO:0000313" key="2">
    <source>
        <dbReference type="Proteomes" id="UP000824540"/>
    </source>
</evidence>
<name>A0A8T2PC28_9TELE</name>
<dbReference type="EMBL" id="JAFBMS010000016">
    <property type="protein sequence ID" value="KAG9346257.1"/>
    <property type="molecule type" value="Genomic_DNA"/>
</dbReference>
<comment type="caution">
    <text evidence="1">The sequence shown here is derived from an EMBL/GenBank/DDBJ whole genome shotgun (WGS) entry which is preliminary data.</text>
</comment>
<gene>
    <name evidence="1" type="ORF">JZ751_008082</name>
</gene>
<accession>A0A8T2PC28</accession>
<organism evidence="1 2">
    <name type="scientific">Albula glossodonta</name>
    <name type="common">roundjaw bonefish</name>
    <dbReference type="NCBI Taxonomy" id="121402"/>
    <lineage>
        <taxon>Eukaryota</taxon>
        <taxon>Metazoa</taxon>
        <taxon>Chordata</taxon>
        <taxon>Craniata</taxon>
        <taxon>Vertebrata</taxon>
        <taxon>Euteleostomi</taxon>
        <taxon>Actinopterygii</taxon>
        <taxon>Neopterygii</taxon>
        <taxon>Teleostei</taxon>
        <taxon>Albuliformes</taxon>
        <taxon>Albulidae</taxon>
        <taxon>Albula</taxon>
    </lineage>
</organism>